<accession>A0ABW2K1K0</accession>
<proteinExistence type="predicted"/>
<sequence length="103" mass="11245">MKRIIRRSFVTAVVIGVVVWIASLLVPFSYNVWSFFIGLGLSVVFFLSNSSGGAISKGANYAAALSTFQHQEEQELKTNLGGVFFGAVLYTLVSLVTTIVFYL</sequence>
<comment type="caution">
    <text evidence="2">The sequence shown here is derived from an EMBL/GenBank/DDBJ whole genome shotgun (WGS) entry which is preliminary data.</text>
</comment>
<dbReference type="RefSeq" id="WP_289214214.1">
    <property type="nucleotide sequence ID" value="NZ_JAPVRC010000001.1"/>
</dbReference>
<dbReference type="EMBL" id="JBHTBY010000006">
    <property type="protein sequence ID" value="MFC7320578.1"/>
    <property type="molecule type" value="Genomic_DNA"/>
</dbReference>
<reference evidence="3" key="1">
    <citation type="journal article" date="2019" name="Int. J. Syst. Evol. Microbiol.">
        <title>The Global Catalogue of Microorganisms (GCM) 10K type strain sequencing project: providing services to taxonomists for standard genome sequencing and annotation.</title>
        <authorList>
            <consortium name="The Broad Institute Genomics Platform"/>
            <consortium name="The Broad Institute Genome Sequencing Center for Infectious Disease"/>
            <person name="Wu L."/>
            <person name="Ma J."/>
        </authorList>
    </citation>
    <scope>NUCLEOTIDE SEQUENCE [LARGE SCALE GENOMIC DNA]</scope>
    <source>
        <strain evidence="3">CCUG 73951</strain>
    </source>
</reference>
<dbReference type="Proteomes" id="UP001596494">
    <property type="component" value="Unassembled WGS sequence"/>
</dbReference>
<organism evidence="2 3">
    <name type="scientific">Halobacillus campisalis</name>
    <dbReference type="NCBI Taxonomy" id="435909"/>
    <lineage>
        <taxon>Bacteria</taxon>
        <taxon>Bacillati</taxon>
        <taxon>Bacillota</taxon>
        <taxon>Bacilli</taxon>
        <taxon>Bacillales</taxon>
        <taxon>Bacillaceae</taxon>
        <taxon>Halobacillus</taxon>
    </lineage>
</organism>
<keyword evidence="1" id="KW-0472">Membrane</keyword>
<gene>
    <name evidence="2" type="ORF">ACFQMN_06770</name>
</gene>
<evidence type="ECO:0008006" key="4">
    <source>
        <dbReference type="Google" id="ProtNLM"/>
    </source>
</evidence>
<feature type="transmembrane region" description="Helical" evidence="1">
    <location>
        <begin position="32"/>
        <end position="48"/>
    </location>
</feature>
<evidence type="ECO:0000313" key="3">
    <source>
        <dbReference type="Proteomes" id="UP001596494"/>
    </source>
</evidence>
<feature type="transmembrane region" description="Helical" evidence="1">
    <location>
        <begin position="80"/>
        <end position="102"/>
    </location>
</feature>
<keyword evidence="3" id="KW-1185">Reference proteome</keyword>
<protein>
    <recommendedName>
        <fullName evidence="4">Protein-export membrane protein SecG</fullName>
    </recommendedName>
</protein>
<keyword evidence="1" id="KW-0812">Transmembrane</keyword>
<name>A0ABW2K1K0_9BACI</name>
<keyword evidence="1" id="KW-1133">Transmembrane helix</keyword>
<evidence type="ECO:0000313" key="2">
    <source>
        <dbReference type="EMBL" id="MFC7320578.1"/>
    </source>
</evidence>
<evidence type="ECO:0000256" key="1">
    <source>
        <dbReference type="SAM" id="Phobius"/>
    </source>
</evidence>
<feature type="transmembrane region" description="Helical" evidence="1">
    <location>
        <begin position="9"/>
        <end position="26"/>
    </location>
</feature>